<dbReference type="InterPro" id="IPR011836">
    <property type="entry name" value="YhdP"/>
</dbReference>
<evidence type="ECO:0000313" key="4">
    <source>
        <dbReference type="Proteomes" id="UP001595636"/>
    </source>
</evidence>
<keyword evidence="1" id="KW-0812">Transmembrane</keyword>
<dbReference type="PANTHER" id="PTHR38690">
    <property type="entry name" value="PROTEASE-RELATED"/>
    <property type="match status" value="1"/>
</dbReference>
<dbReference type="Proteomes" id="UP001595636">
    <property type="component" value="Unassembled WGS sequence"/>
</dbReference>
<evidence type="ECO:0000256" key="1">
    <source>
        <dbReference type="SAM" id="Phobius"/>
    </source>
</evidence>
<keyword evidence="1" id="KW-0472">Membrane</keyword>
<organism evidence="3 4">
    <name type="scientific">Vogesella amnigena</name>
    <dbReference type="NCBI Taxonomy" id="1507449"/>
    <lineage>
        <taxon>Bacteria</taxon>
        <taxon>Pseudomonadati</taxon>
        <taxon>Pseudomonadota</taxon>
        <taxon>Betaproteobacteria</taxon>
        <taxon>Neisseriales</taxon>
        <taxon>Chromobacteriaceae</taxon>
        <taxon>Vogesella</taxon>
    </lineage>
</organism>
<comment type="caution">
    <text evidence="3">The sequence shown here is derived from an EMBL/GenBank/DDBJ whole genome shotgun (WGS) entry which is preliminary data.</text>
</comment>
<dbReference type="RefSeq" id="WP_390281529.1">
    <property type="nucleotide sequence ID" value="NZ_JBHRYH010000046.1"/>
</dbReference>
<dbReference type="EMBL" id="JBHRYH010000046">
    <property type="protein sequence ID" value="MFC3627661.1"/>
    <property type="molecule type" value="Genomic_DNA"/>
</dbReference>
<accession>A0ABV7TY03</accession>
<feature type="domain" description="YhdP central" evidence="2">
    <location>
        <begin position="27"/>
        <end position="1262"/>
    </location>
</feature>
<reference evidence="4" key="1">
    <citation type="journal article" date="2019" name="Int. J. Syst. Evol. Microbiol.">
        <title>The Global Catalogue of Microorganisms (GCM) 10K type strain sequencing project: providing services to taxonomists for standard genome sequencing and annotation.</title>
        <authorList>
            <consortium name="The Broad Institute Genomics Platform"/>
            <consortium name="The Broad Institute Genome Sequencing Center for Infectious Disease"/>
            <person name="Wu L."/>
            <person name="Ma J."/>
        </authorList>
    </citation>
    <scope>NUCLEOTIDE SEQUENCE [LARGE SCALE GENOMIC DNA]</scope>
    <source>
        <strain evidence="4">KCTC 42195</strain>
    </source>
</reference>
<keyword evidence="4" id="KW-1185">Reference proteome</keyword>
<feature type="transmembrane region" description="Helical" evidence="1">
    <location>
        <begin position="29"/>
        <end position="55"/>
    </location>
</feature>
<proteinExistence type="predicted"/>
<dbReference type="PANTHER" id="PTHR38690:SF1">
    <property type="entry name" value="PROTEASE"/>
    <property type="match status" value="1"/>
</dbReference>
<evidence type="ECO:0000259" key="2">
    <source>
        <dbReference type="Pfam" id="PF13116"/>
    </source>
</evidence>
<gene>
    <name evidence="3" type="ORF">ACFOKJ_16190</name>
</gene>
<dbReference type="Pfam" id="PF13116">
    <property type="entry name" value="YhdP"/>
    <property type="match status" value="1"/>
</dbReference>
<dbReference type="InterPro" id="IPR025263">
    <property type="entry name" value="YhdP_central"/>
</dbReference>
<keyword evidence="1" id="KW-1133">Transmembrane helix</keyword>
<name>A0ABV7TY03_9NEIS</name>
<dbReference type="NCBIfam" id="TIGR02099">
    <property type="entry name" value="YhdP family protein"/>
    <property type="match status" value="1"/>
</dbReference>
<protein>
    <submittedName>
        <fullName evidence="3">YhdP family protein</fullName>
    </submittedName>
</protein>
<sequence>MTLHSNPSSDSDAVREDRSLRIVQLTRRVLRVVFLLLALAAVLLASAFLLFRFAFLPNIDRLRPDIERWAGDSIGMPVKVGRISGQWLLWAPQITLNDVVLRPRPDSPPMRLREARLVPAWKSLLYLEPRLSLISLRGLALDLQRLPDGRLRLNGIALDEGRGDGAALDWLLRQDTVDVQLQRFSWHDQLLGLPPLSARDMRLQLVDTLLGHRLQVRARPESALLSRLDMDASWRGSRSREWRSWRGELALQADAPELNWLQRYWPNAPVSVGGAASSQLALAFADGRITRLGGKWQVEKVALSLSGQNVPLPHLAGEVDYRSDEPGRHVLQASHLVVNTQYGKLLADAVVGASWHDAEGGSARISRLSLAPLLPLLRPQVPALANSALAELGGDLQQVDLRWQGPLRAPRDYQLATGFRQLSFGLHNGVRLEGGVDGRVDMAANGGRLTLAARDSRLQVPGELSQPVSVQQFAAKLDWQRAGAGWQINVPDVALQTPDVTANIHGDLQLAADGSVRSDLQLAADRMPAARVPAYLPALIGRETVSWLRRALQGGEARQIRASLQGRLAAFPFADGRDGRFEVSADIHDGKLQFEPGWPAIDAIQGRFAMRNDDISISADRARTADVALDKVEVLLPATSRGDSKLLINGQAQAALAQMLAYTRASPVDRWLSGFLSQIDSSGQASLQLGLTIPLAHAEDSKVDGSLRLQGNRLQFRELPLPALENVSGLLRFNERGAFSPGIDYSAFGGRSHLTATLDAAGKMHFASSGELEMPQVTARYVPLLQEYLSGRTPYQASFVVGDKLEELLVSSNLQGIASSAPAPLGKPADDAWPLQLVLRPSLRGWRLEWQQQARASGVVTLRQDGSLLGVGVGVGGGSPEPLDNISIHVRSPQLQLDPWLQQVQASGASADTVMPPLQVRVEAAALQLQGKQLHDVDGRFDWQGGTAPFALRLNARELQGELNYQPYGKGVLHARMQRLALPLPAAAEPVTEDGAQSLPALDVNVERFALAGHELGALSLQAHHQPRLWLLDEVVLTTPEAQLQIKGSAPEGSSSAARNTELEFSLKAANAGALLDRVGLPGMLKGGAGEMSGKVQWLGQLLAFDLARLSGAVKLDLGKGQFAQVEPGAGRLLGLLSLQSLTRRIRLDFTDVFSSGFAFDSLRGTASIDAGVFRSSDIAIQGPAAKVAMRGEADLAANRQQVLVRITPTISESVAVITGATLLNPVAGAVAFAAQKLLQDPVSQILSYEYEVTGSLTEPQVRKIGQQVEKQPAAVPPR</sequence>
<evidence type="ECO:0000313" key="3">
    <source>
        <dbReference type="EMBL" id="MFC3627661.1"/>
    </source>
</evidence>